<dbReference type="InterPro" id="IPR039987">
    <property type="entry name" value="PGRL1"/>
</dbReference>
<dbReference type="AlphaFoldDB" id="A0A7S1FNE7"/>
<reference evidence="2" key="1">
    <citation type="submission" date="2021-01" db="EMBL/GenBank/DDBJ databases">
        <authorList>
            <person name="Corre E."/>
            <person name="Pelletier E."/>
            <person name="Niang G."/>
            <person name="Scheremetjew M."/>
            <person name="Finn R."/>
            <person name="Kale V."/>
            <person name="Holt S."/>
            <person name="Cochrane G."/>
            <person name="Meng A."/>
            <person name="Brown T."/>
            <person name="Cohen L."/>
        </authorList>
    </citation>
    <scope>NUCLEOTIDE SEQUENCE</scope>
    <source>
        <strain evidence="2">308</strain>
    </source>
</reference>
<dbReference type="GO" id="GO:0009535">
    <property type="term" value="C:chloroplast thylakoid membrane"/>
    <property type="evidence" value="ECO:0007669"/>
    <property type="project" value="InterPro"/>
</dbReference>
<protein>
    <recommendedName>
        <fullName evidence="3">PGR5-like protein 1A, chloroplastic</fullName>
    </recommendedName>
</protein>
<evidence type="ECO:0000256" key="1">
    <source>
        <dbReference type="SAM" id="SignalP"/>
    </source>
</evidence>
<proteinExistence type="predicted"/>
<evidence type="ECO:0000313" key="2">
    <source>
        <dbReference type="EMBL" id="CAD8876656.1"/>
    </source>
</evidence>
<evidence type="ECO:0008006" key="3">
    <source>
        <dbReference type="Google" id="ProtNLM"/>
    </source>
</evidence>
<organism evidence="2">
    <name type="scientific">Corethron hystrix</name>
    <dbReference type="NCBI Taxonomy" id="216773"/>
    <lineage>
        <taxon>Eukaryota</taxon>
        <taxon>Sar</taxon>
        <taxon>Stramenopiles</taxon>
        <taxon>Ochrophyta</taxon>
        <taxon>Bacillariophyta</taxon>
        <taxon>Coscinodiscophyceae</taxon>
        <taxon>Corethrophycidae</taxon>
        <taxon>Corethrales</taxon>
        <taxon>Corethraceae</taxon>
        <taxon>Corethron</taxon>
    </lineage>
</organism>
<gene>
    <name evidence="2" type="ORF">CHYS00102_LOCUS3834</name>
</gene>
<keyword evidence="1" id="KW-0732">Signal</keyword>
<feature type="chain" id="PRO_5031477619" description="PGR5-like protein 1A, chloroplastic" evidence="1">
    <location>
        <begin position="24"/>
        <end position="332"/>
    </location>
</feature>
<accession>A0A7S1FNE7</accession>
<name>A0A7S1FNE7_9STRA</name>
<dbReference type="PANTHER" id="PTHR31032:SF1">
    <property type="entry name" value="PGR5-LIKE PROTEIN 1B, CHLOROPLASTIC"/>
    <property type="match status" value="1"/>
</dbReference>
<dbReference type="GO" id="GO:0009773">
    <property type="term" value="P:photosynthetic electron transport in photosystem I"/>
    <property type="evidence" value="ECO:0007669"/>
    <property type="project" value="InterPro"/>
</dbReference>
<dbReference type="EMBL" id="HBFR01005444">
    <property type="protein sequence ID" value="CAD8876656.1"/>
    <property type="molecule type" value="Transcribed_RNA"/>
</dbReference>
<dbReference type="PANTHER" id="PTHR31032">
    <property type="entry name" value="PGR5-LIKE PROTEIN 1B, CHLOROPLASTIC"/>
    <property type="match status" value="1"/>
</dbReference>
<dbReference type="GO" id="GO:0016730">
    <property type="term" value="F:oxidoreductase activity, acting on iron-sulfur proteins as donors"/>
    <property type="evidence" value="ECO:0007669"/>
    <property type="project" value="InterPro"/>
</dbReference>
<sequence length="332" mass="37149">MVRAEVIFLVALAAASKRCIVSAFAPSSSALRPVFALASKRASRTLHMSDNGDGVAETRSPSKATITSAQKRELMYDADSGRFFESEGECIPAEEYCAVDENTGKLIRLTIEEKERMFLDSLQSYYFSGRQLLSDDEFDLLKEDLQWSGSALVSLNRKEARFLSAMKAYNKGTPIMSDDEYNALKLELKNENSKFAVSTEPKCFIDTGICTVTLQEDFFRSNLLYLPVLSILYFTWLVLSYEILHLNPIFLTIIGAFPIYKGTLTITDQYVFTNQKIAYGPCPSCEAENRVFFGDILGVQGFGEQAEVKCPQCKDKFTVLRSTLRASTLPKA</sequence>
<feature type="signal peptide" evidence="1">
    <location>
        <begin position="1"/>
        <end position="23"/>
    </location>
</feature>